<evidence type="ECO:0000313" key="3">
    <source>
        <dbReference type="Proteomes" id="UP000623129"/>
    </source>
</evidence>
<evidence type="ECO:0000256" key="1">
    <source>
        <dbReference type="SAM" id="MobiDB-lite"/>
    </source>
</evidence>
<dbReference type="AlphaFoldDB" id="A0A833W2Y2"/>
<accession>A0A833W2Y2</accession>
<reference evidence="2" key="1">
    <citation type="submission" date="2020-01" db="EMBL/GenBank/DDBJ databases">
        <title>Genome sequence of Kobresia littledalei, the first chromosome-level genome in the family Cyperaceae.</title>
        <authorList>
            <person name="Qu G."/>
        </authorList>
    </citation>
    <scope>NUCLEOTIDE SEQUENCE</scope>
    <source>
        <strain evidence="2">C.B.Clarke</strain>
        <tissue evidence="2">Leaf</tissue>
    </source>
</reference>
<keyword evidence="3" id="KW-1185">Reference proteome</keyword>
<feature type="region of interest" description="Disordered" evidence="1">
    <location>
        <begin position="1"/>
        <end position="20"/>
    </location>
</feature>
<dbReference type="Proteomes" id="UP000623129">
    <property type="component" value="Unassembled WGS sequence"/>
</dbReference>
<dbReference type="EMBL" id="SWLB01000001">
    <property type="protein sequence ID" value="KAF3341429.1"/>
    <property type="molecule type" value="Genomic_DNA"/>
</dbReference>
<name>A0A833W2Y2_9POAL</name>
<proteinExistence type="predicted"/>
<gene>
    <name evidence="2" type="ORF">FCM35_KLT00067</name>
</gene>
<evidence type="ECO:0000313" key="2">
    <source>
        <dbReference type="EMBL" id="KAF3341429.1"/>
    </source>
</evidence>
<comment type="caution">
    <text evidence="2">The sequence shown here is derived from an EMBL/GenBank/DDBJ whole genome shotgun (WGS) entry which is preliminary data.</text>
</comment>
<sequence length="88" mass="10044">MLYFPEPGRRDDSVLQVGPDTRKKKNHEYWVQPDLFEALMGGLTTTIFRARSECCHEHDGTREMIGSIGCLPECQIGLYSQNGQSHLF</sequence>
<organism evidence="2 3">
    <name type="scientific">Carex littledalei</name>
    <dbReference type="NCBI Taxonomy" id="544730"/>
    <lineage>
        <taxon>Eukaryota</taxon>
        <taxon>Viridiplantae</taxon>
        <taxon>Streptophyta</taxon>
        <taxon>Embryophyta</taxon>
        <taxon>Tracheophyta</taxon>
        <taxon>Spermatophyta</taxon>
        <taxon>Magnoliopsida</taxon>
        <taxon>Liliopsida</taxon>
        <taxon>Poales</taxon>
        <taxon>Cyperaceae</taxon>
        <taxon>Cyperoideae</taxon>
        <taxon>Cariceae</taxon>
        <taxon>Carex</taxon>
        <taxon>Carex subgen. Euthyceras</taxon>
    </lineage>
</organism>
<protein>
    <submittedName>
        <fullName evidence="2">Uncharacterized protein</fullName>
    </submittedName>
</protein>